<dbReference type="EMBL" id="UIGI01000001">
    <property type="protein sequence ID" value="SUW64321.1"/>
    <property type="molecule type" value="Genomic_DNA"/>
</dbReference>
<name>A0A381C907_9ENTR</name>
<evidence type="ECO:0000313" key="2">
    <source>
        <dbReference type="Proteomes" id="UP000255528"/>
    </source>
</evidence>
<protein>
    <submittedName>
        <fullName evidence="1">Caudovirales tail fibre assembly protein</fullName>
    </submittedName>
</protein>
<dbReference type="Proteomes" id="UP000255528">
    <property type="component" value="Unassembled WGS sequence"/>
</dbReference>
<gene>
    <name evidence="1" type="ORF">NCTC12119_02825</name>
</gene>
<accession>A0A381C907</accession>
<sequence length="91" mass="10275">MEFTCQFLLSPKSAVSSKPRRPSPILCQINAGTWPIKGVDIDEDTRNQFFVYPEGKTLGADDNGYPVWIDVPPPTHDELVMQAEEKKQKLI</sequence>
<reference evidence="1 2" key="1">
    <citation type="submission" date="2018-06" db="EMBL/GenBank/DDBJ databases">
        <authorList>
            <consortium name="Pathogen Informatics"/>
            <person name="Doyle S."/>
        </authorList>
    </citation>
    <scope>NUCLEOTIDE SEQUENCE [LARGE SCALE GENOMIC DNA]</scope>
    <source>
        <strain evidence="1 2">NCTC12119</strain>
    </source>
</reference>
<dbReference type="Pfam" id="PF02413">
    <property type="entry name" value="Caudo_TAP"/>
    <property type="match status" value="1"/>
</dbReference>
<dbReference type="AlphaFoldDB" id="A0A381C907"/>
<dbReference type="InterPro" id="IPR003458">
    <property type="entry name" value="Phage_T4_Gp38_tail_assem"/>
</dbReference>
<organism evidence="1 2">
    <name type="scientific">Buttiauxella agrestis</name>
    <dbReference type="NCBI Taxonomy" id="82977"/>
    <lineage>
        <taxon>Bacteria</taxon>
        <taxon>Pseudomonadati</taxon>
        <taxon>Pseudomonadota</taxon>
        <taxon>Gammaproteobacteria</taxon>
        <taxon>Enterobacterales</taxon>
        <taxon>Enterobacteriaceae</taxon>
        <taxon>Buttiauxella</taxon>
    </lineage>
</organism>
<proteinExistence type="predicted"/>
<evidence type="ECO:0000313" key="1">
    <source>
        <dbReference type="EMBL" id="SUW64321.1"/>
    </source>
</evidence>